<dbReference type="Proteomes" id="UP000583929">
    <property type="component" value="Unassembled WGS sequence"/>
</dbReference>
<evidence type="ECO:0000256" key="7">
    <source>
        <dbReference type="ARBA" id="ARBA00023128"/>
    </source>
</evidence>
<dbReference type="FunFam" id="1.10.287.2900:FF:000003">
    <property type="entry name" value="mitochondrial intermembrane space import and assembly protein 40"/>
    <property type="match status" value="1"/>
</dbReference>
<keyword evidence="9" id="KW-1015">Disulfide bond</keyword>
<evidence type="ECO:0000256" key="9">
    <source>
        <dbReference type="ARBA" id="ARBA00023157"/>
    </source>
</evidence>
<dbReference type="EMBL" id="JAATIQ010000335">
    <property type="protein sequence ID" value="KAF4361097.1"/>
    <property type="molecule type" value="Genomic_DNA"/>
</dbReference>
<evidence type="ECO:0000313" key="13">
    <source>
        <dbReference type="EMBL" id="KAF4354729.1"/>
    </source>
</evidence>
<evidence type="ECO:0000256" key="10">
    <source>
        <dbReference type="ARBA" id="ARBA00023284"/>
    </source>
</evidence>
<comment type="caution">
    <text evidence="13">The sequence shown here is derived from an EMBL/GenBank/DDBJ whole genome shotgun (WGS) entry which is preliminary data.</text>
</comment>
<dbReference type="GO" id="GO:0005758">
    <property type="term" value="C:mitochondrial intermembrane space"/>
    <property type="evidence" value="ECO:0007669"/>
    <property type="project" value="UniProtKB-SubCell"/>
</dbReference>
<dbReference type="PANTHER" id="PTHR21622:SF0">
    <property type="entry name" value="COILED-COIL-HELIX-COILED-COIL-HELIX DOMAIN CONTAINING 4"/>
    <property type="match status" value="1"/>
</dbReference>
<name>A0A7J6EAK1_CANSA</name>
<keyword evidence="6" id="KW-0811">Translocation</keyword>
<organism evidence="13 15">
    <name type="scientific">Cannabis sativa</name>
    <name type="common">Hemp</name>
    <name type="synonym">Marijuana</name>
    <dbReference type="NCBI Taxonomy" id="3483"/>
    <lineage>
        <taxon>Eukaryota</taxon>
        <taxon>Viridiplantae</taxon>
        <taxon>Streptophyta</taxon>
        <taxon>Embryophyta</taxon>
        <taxon>Tracheophyta</taxon>
        <taxon>Spermatophyta</taxon>
        <taxon>Magnoliopsida</taxon>
        <taxon>eudicotyledons</taxon>
        <taxon>Gunneridae</taxon>
        <taxon>Pentapetalae</taxon>
        <taxon>rosids</taxon>
        <taxon>fabids</taxon>
        <taxon>Rosales</taxon>
        <taxon>Cannabaceae</taxon>
        <taxon>Cannabis</taxon>
    </lineage>
</organism>
<dbReference type="InterPro" id="IPR039289">
    <property type="entry name" value="CHCHD4"/>
</dbReference>
<feature type="region of interest" description="Disordered" evidence="12">
    <location>
        <begin position="1"/>
        <end position="61"/>
    </location>
</feature>
<dbReference type="GO" id="GO:0005782">
    <property type="term" value="C:peroxisomal matrix"/>
    <property type="evidence" value="ECO:0007669"/>
    <property type="project" value="UniProtKB-SubCell"/>
</dbReference>
<evidence type="ECO:0000256" key="1">
    <source>
        <dbReference type="ARBA" id="ARBA00004253"/>
    </source>
</evidence>
<dbReference type="AlphaFoldDB" id="A0A7J6EAK1"/>
<keyword evidence="15" id="KW-1185">Reference proteome</keyword>
<dbReference type="GO" id="GO:0015035">
    <property type="term" value="F:protein-disulfide reductase activity"/>
    <property type="evidence" value="ECO:0007669"/>
    <property type="project" value="InterPro"/>
</dbReference>
<evidence type="ECO:0000313" key="15">
    <source>
        <dbReference type="Proteomes" id="UP000583929"/>
    </source>
</evidence>
<protein>
    <recommendedName>
        <fullName evidence="11">Mitochondrial intermembrane space import and assembly protein 40 homolog</fullName>
    </recommendedName>
</protein>
<dbReference type="EMBL" id="JAATIQ010000472">
    <property type="protein sequence ID" value="KAF4354729.1"/>
    <property type="molecule type" value="Genomic_DNA"/>
</dbReference>
<keyword evidence="8" id="KW-0576">Peroxisome</keyword>
<proteinExistence type="predicted"/>
<evidence type="ECO:0000256" key="8">
    <source>
        <dbReference type="ARBA" id="ARBA00023140"/>
    </source>
</evidence>
<keyword evidence="3" id="KW-0813">Transport</keyword>
<dbReference type="OrthoDB" id="7481291at2759"/>
<feature type="compositionally biased region" description="Low complexity" evidence="12">
    <location>
        <begin position="25"/>
        <end position="51"/>
    </location>
</feature>
<evidence type="ECO:0000256" key="2">
    <source>
        <dbReference type="ARBA" id="ARBA00004569"/>
    </source>
</evidence>
<keyword evidence="5" id="KW-0560">Oxidoreductase</keyword>
<comment type="subcellular location">
    <subcellularLocation>
        <location evidence="2">Mitochondrion intermembrane space</location>
    </subcellularLocation>
    <subcellularLocation>
        <location evidence="1">Peroxisome matrix</location>
    </subcellularLocation>
</comment>
<evidence type="ECO:0000313" key="14">
    <source>
        <dbReference type="EMBL" id="KAF4361097.1"/>
    </source>
</evidence>
<keyword evidence="4" id="KW-0653">Protein transport</keyword>
<evidence type="ECO:0000256" key="12">
    <source>
        <dbReference type="SAM" id="MobiDB-lite"/>
    </source>
</evidence>
<dbReference type="PANTHER" id="PTHR21622">
    <property type="entry name" value="COILED-COIL-HELIX-COILED-COIL-HELIX DOMAIN CONTAINING 4"/>
    <property type="match status" value="1"/>
</dbReference>
<dbReference type="Gene3D" id="1.10.287.2900">
    <property type="match status" value="1"/>
</dbReference>
<accession>A0A7J6EAK1</accession>
<accession>A0A803Q5L5</accession>
<evidence type="ECO:0000256" key="4">
    <source>
        <dbReference type="ARBA" id="ARBA00022927"/>
    </source>
</evidence>
<keyword evidence="10" id="KW-0676">Redox-active center</keyword>
<gene>
    <name evidence="14" type="ORF">G4B88_000398</name>
    <name evidence="13" type="ORF">G4B88_031269</name>
</gene>
<feature type="compositionally biased region" description="Polar residues" evidence="12">
    <location>
        <begin position="1"/>
        <end position="24"/>
    </location>
</feature>
<dbReference type="GO" id="GO:0045041">
    <property type="term" value="P:protein import into mitochondrial intermembrane space"/>
    <property type="evidence" value="ECO:0007669"/>
    <property type="project" value="InterPro"/>
</dbReference>
<evidence type="ECO:0000256" key="3">
    <source>
        <dbReference type="ARBA" id="ARBA00022448"/>
    </source>
</evidence>
<reference evidence="13 15" key="1">
    <citation type="journal article" date="2020" name="bioRxiv">
        <title>Sequence and annotation of 42 cannabis genomes reveals extensive copy number variation in cannabinoid synthesis and pathogen resistance genes.</title>
        <authorList>
            <person name="Mckernan K.J."/>
            <person name="Helbert Y."/>
            <person name="Kane L.T."/>
            <person name="Ebling H."/>
            <person name="Zhang L."/>
            <person name="Liu B."/>
            <person name="Eaton Z."/>
            <person name="Mclaughlin S."/>
            <person name="Kingan S."/>
            <person name="Baybayan P."/>
            <person name="Concepcion G."/>
            <person name="Jordan M."/>
            <person name="Riva A."/>
            <person name="Barbazuk W."/>
            <person name="Harkins T."/>
        </authorList>
    </citation>
    <scope>NUCLEOTIDE SEQUENCE [LARGE SCALE GENOMIC DNA]</scope>
    <source>
        <strain evidence="15">cv. Jamaican Lion 4</strain>
        <strain evidence="13">Father</strain>
        <tissue evidence="13">Leaf</tissue>
    </source>
</reference>
<sequence length="161" mass="17324">MGQAQSDVASETATTQVQGRDQTVSSAPKPTSSSSSSPSMESLLAEAAAYGEEGDEESLDAKAQKALECPCIADLRTGSCGDQFSEAFLCFLKSTAEEKGSDCVHPFVALQNCIKSHPDAFSKGILEEDEDEVKKVEEPVQDYKIYPPKWAKEPQSPKSKL</sequence>
<evidence type="ECO:0000256" key="6">
    <source>
        <dbReference type="ARBA" id="ARBA00023010"/>
    </source>
</evidence>
<evidence type="ECO:0000256" key="11">
    <source>
        <dbReference type="ARBA" id="ARBA00067557"/>
    </source>
</evidence>
<keyword evidence="7" id="KW-0496">Mitochondrion</keyword>
<dbReference type="OMA" id="CIKANPG"/>
<evidence type="ECO:0000256" key="5">
    <source>
        <dbReference type="ARBA" id="ARBA00023002"/>
    </source>
</evidence>